<name>A0A9Q0JHX3_9ROSI</name>
<reference evidence="12" key="2">
    <citation type="journal article" date="2023" name="Plants (Basel)">
        <title>Annotation of the Turnera subulata (Passifloraceae) Draft Genome Reveals the S-Locus Evolved after the Divergence of Turneroideae from Passifloroideae in a Stepwise Manner.</title>
        <authorList>
            <person name="Henning P.M."/>
            <person name="Roalson E.H."/>
            <person name="Mir W."/>
            <person name="McCubbin A.G."/>
            <person name="Shore J.S."/>
        </authorList>
    </citation>
    <scope>NUCLEOTIDE SEQUENCE</scope>
    <source>
        <strain evidence="12">F60SS</strain>
    </source>
</reference>
<keyword evidence="10" id="KW-0175">Coiled coil</keyword>
<comment type="subcellular location">
    <subcellularLocation>
        <location evidence="1">Nucleus</location>
    </subcellularLocation>
</comment>
<dbReference type="GO" id="GO:0005634">
    <property type="term" value="C:nucleus"/>
    <property type="evidence" value="ECO:0007669"/>
    <property type="project" value="UniProtKB-SubCell"/>
</dbReference>
<dbReference type="AlphaFoldDB" id="A0A9Q0JHX3"/>
<evidence type="ECO:0000256" key="2">
    <source>
        <dbReference type="ARBA" id="ARBA00004718"/>
    </source>
</evidence>
<dbReference type="GO" id="GO:0061665">
    <property type="term" value="F:SUMO ligase activity"/>
    <property type="evidence" value="ECO:0007669"/>
    <property type="project" value="TreeGrafter"/>
</dbReference>
<evidence type="ECO:0000256" key="3">
    <source>
        <dbReference type="ARBA" id="ARBA00022679"/>
    </source>
</evidence>
<dbReference type="InterPro" id="IPR026846">
    <property type="entry name" value="Nse2(Mms21)"/>
</dbReference>
<evidence type="ECO:0000256" key="7">
    <source>
        <dbReference type="ARBA" id="ARBA00022833"/>
    </source>
</evidence>
<keyword evidence="4" id="KW-0479">Metal-binding</keyword>
<dbReference type="GO" id="GO:0008270">
    <property type="term" value="F:zinc ion binding"/>
    <property type="evidence" value="ECO:0007669"/>
    <property type="project" value="UniProtKB-KW"/>
</dbReference>
<dbReference type="EMBL" id="JAKUCV010002500">
    <property type="protein sequence ID" value="KAJ4842383.1"/>
    <property type="molecule type" value="Genomic_DNA"/>
</dbReference>
<evidence type="ECO:0000313" key="12">
    <source>
        <dbReference type="EMBL" id="KAJ4842383.1"/>
    </source>
</evidence>
<keyword evidence="3" id="KW-0808">Transferase</keyword>
<keyword evidence="8" id="KW-0539">Nucleus</keyword>
<dbReference type="InterPro" id="IPR004181">
    <property type="entry name" value="Znf_MIZ"/>
</dbReference>
<feature type="domain" description="SP-RING-type" evidence="11">
    <location>
        <begin position="146"/>
        <end position="180"/>
    </location>
</feature>
<organism evidence="12 13">
    <name type="scientific">Turnera subulata</name>
    <dbReference type="NCBI Taxonomy" id="218843"/>
    <lineage>
        <taxon>Eukaryota</taxon>
        <taxon>Viridiplantae</taxon>
        <taxon>Streptophyta</taxon>
        <taxon>Embryophyta</taxon>
        <taxon>Tracheophyta</taxon>
        <taxon>Spermatophyta</taxon>
        <taxon>Magnoliopsida</taxon>
        <taxon>eudicotyledons</taxon>
        <taxon>Gunneridae</taxon>
        <taxon>Pentapetalae</taxon>
        <taxon>rosids</taxon>
        <taxon>fabids</taxon>
        <taxon>Malpighiales</taxon>
        <taxon>Passifloraceae</taxon>
        <taxon>Turnera</taxon>
    </lineage>
</organism>
<dbReference type="PROSITE" id="PS51044">
    <property type="entry name" value="ZF_SP_RING"/>
    <property type="match status" value="1"/>
</dbReference>
<dbReference type="PANTHER" id="PTHR21330">
    <property type="entry name" value="E3 SUMO-PROTEIN LIGASE NSE2"/>
    <property type="match status" value="1"/>
</dbReference>
<comment type="caution">
    <text evidence="12">The sequence shown here is derived from an EMBL/GenBank/DDBJ whole genome shotgun (WGS) entry which is preliminary data.</text>
</comment>
<evidence type="ECO:0000256" key="5">
    <source>
        <dbReference type="ARBA" id="ARBA00022771"/>
    </source>
</evidence>
<dbReference type="PANTHER" id="PTHR21330:SF1">
    <property type="entry name" value="E3 SUMO-PROTEIN LIGASE NSE2"/>
    <property type="match status" value="1"/>
</dbReference>
<dbReference type="Proteomes" id="UP001141552">
    <property type="component" value="Unassembled WGS sequence"/>
</dbReference>
<proteinExistence type="predicted"/>
<protein>
    <recommendedName>
        <fullName evidence="11">SP-RING-type domain-containing protein</fullName>
    </recommendedName>
</protein>
<dbReference type="GO" id="GO:0016925">
    <property type="term" value="P:protein sumoylation"/>
    <property type="evidence" value="ECO:0007669"/>
    <property type="project" value="TreeGrafter"/>
</dbReference>
<sequence length="180" mass="19888">MAPPSTSSRGGTAGRMRTATSVLTADNQSLLAEIRRAFIVMKGIAVDLEKENESAMVKSLENTVVELLENFQDFTHQTAAIESVGQRYQQPTTPQESSDFKKLLETEFGQLKAAPSSDAQKQQLLSQFREAIWNVHHSGMPPPGEEQEDVVMTSTQSTVLNITCPITLKPLTELSEPVRW</sequence>
<keyword evidence="5 9" id="KW-0863">Zinc-finger</keyword>
<comment type="pathway">
    <text evidence="2">Protein modification; protein sumoylation.</text>
</comment>
<evidence type="ECO:0000256" key="4">
    <source>
        <dbReference type="ARBA" id="ARBA00022723"/>
    </source>
</evidence>
<gene>
    <name evidence="12" type="ORF">Tsubulata_000922</name>
</gene>
<keyword evidence="7" id="KW-0862">Zinc</keyword>
<reference evidence="12" key="1">
    <citation type="submission" date="2022-02" db="EMBL/GenBank/DDBJ databases">
        <authorList>
            <person name="Henning P.M."/>
            <person name="McCubbin A.G."/>
            <person name="Shore J.S."/>
        </authorList>
    </citation>
    <scope>NUCLEOTIDE SEQUENCE</scope>
    <source>
        <strain evidence="12">F60SS</strain>
        <tissue evidence="12">Leaves</tissue>
    </source>
</reference>
<dbReference type="GO" id="GO:0030915">
    <property type="term" value="C:Smc5-Smc6 complex"/>
    <property type="evidence" value="ECO:0007669"/>
    <property type="project" value="InterPro"/>
</dbReference>
<dbReference type="GO" id="GO:0000724">
    <property type="term" value="P:double-strand break repair via homologous recombination"/>
    <property type="evidence" value="ECO:0007669"/>
    <property type="project" value="InterPro"/>
</dbReference>
<evidence type="ECO:0000313" key="13">
    <source>
        <dbReference type="Proteomes" id="UP001141552"/>
    </source>
</evidence>
<evidence type="ECO:0000256" key="6">
    <source>
        <dbReference type="ARBA" id="ARBA00022786"/>
    </source>
</evidence>
<evidence type="ECO:0000256" key="8">
    <source>
        <dbReference type="ARBA" id="ARBA00023242"/>
    </source>
</evidence>
<feature type="coiled-coil region" evidence="10">
    <location>
        <begin position="50"/>
        <end position="77"/>
    </location>
</feature>
<keyword evidence="13" id="KW-1185">Reference proteome</keyword>
<evidence type="ECO:0000259" key="11">
    <source>
        <dbReference type="PROSITE" id="PS51044"/>
    </source>
</evidence>
<accession>A0A9Q0JHX3</accession>
<keyword evidence="6" id="KW-0833">Ubl conjugation pathway</keyword>
<dbReference type="OrthoDB" id="26899at2759"/>
<evidence type="ECO:0000256" key="1">
    <source>
        <dbReference type="ARBA" id="ARBA00004123"/>
    </source>
</evidence>
<evidence type="ECO:0000256" key="9">
    <source>
        <dbReference type="PROSITE-ProRule" id="PRU00452"/>
    </source>
</evidence>
<evidence type="ECO:0000256" key="10">
    <source>
        <dbReference type="SAM" id="Coils"/>
    </source>
</evidence>